<feature type="disulfide bond" evidence="11">
    <location>
        <begin position="37"/>
        <end position="113"/>
    </location>
</feature>
<evidence type="ECO:0000256" key="7">
    <source>
        <dbReference type="ARBA" id="ARBA00022833"/>
    </source>
</evidence>
<feature type="binding site" evidence="10">
    <location>
        <position position="223"/>
    </location>
    <ligand>
        <name>Zn(2+)</name>
        <dbReference type="ChEBI" id="CHEBI:29105"/>
        <label>2</label>
    </ligand>
</feature>
<evidence type="ECO:0000313" key="16">
    <source>
        <dbReference type="Proteomes" id="UP000703269"/>
    </source>
</evidence>
<dbReference type="GO" id="GO:0046872">
    <property type="term" value="F:metal ion binding"/>
    <property type="evidence" value="ECO:0007669"/>
    <property type="project" value="UniProtKB-KW"/>
</dbReference>
<dbReference type="GO" id="GO:0005615">
    <property type="term" value="C:extracellular space"/>
    <property type="evidence" value="ECO:0007669"/>
    <property type="project" value="TreeGrafter"/>
</dbReference>
<dbReference type="GO" id="GO:0016798">
    <property type="term" value="F:hydrolase activity, acting on glycosyl bonds"/>
    <property type="evidence" value="ECO:0007669"/>
    <property type="project" value="UniProtKB-KW"/>
</dbReference>
<dbReference type="OrthoDB" id="282973at2759"/>
<dbReference type="SUPFAM" id="SSF56300">
    <property type="entry name" value="Metallo-dependent phosphatases"/>
    <property type="match status" value="1"/>
</dbReference>
<sequence length="625" mass="68469">MLLNTVLTIAPLLVLLRGAAGDLLSDIENALRDATDCASCHALLLPLQTLAHRGDSAFVDTFISICDDFQLEDPDVCAGLVSASGPILAHDLRQISAAGQTATKFCDAVFGLCDPPPVNAFTVPFPKRAPAHPTTFKSTGKTPFQVVHISDVHIDRFYTVGADANCTKSICCRNFGDETGPPTEPAGPNGNARCDAPETLADSMYEAIQQFAPHAAFTLFTGDVVDHTDWLVNKSVVTFDLAAFNFDMVTKLKGPIYPAIGNHDTAPVNTFPRDTTITPLETQWVFDTQSAGWEPLIGAAAALQEKHTSGSFSAVVPGMKLRIISLNTQFWYKQNFWVYDSEVQQPDPNGLLAFMVQELQAAEDADQRAFIIGHIPLGKEDTLNDQSNYYDQITQRYKNTIAAQFFGHSHKDQFEIAYSDFNDQTADTATSIAIVAPALTPTSGNPAFKIYDIDPDTFEIMDAKVYITNISTPNFQSHTPQWEFYYSARATYGPVTSPPLAANAPLDPAFWHRLTEAFETNDTAFQQFNTFISRGADVGACDAACKASTICDMRALRAENNCDGPSLGISLKRDERAQGRMAESDACEGRSIAHIFRSLVNRDDLTQDFARLRRSSRVPRSVLED</sequence>
<dbReference type="InterPro" id="IPR004843">
    <property type="entry name" value="Calcineurin-like_PHP"/>
</dbReference>
<organism evidence="15 16">
    <name type="scientific">Phanerochaete sordida</name>
    <dbReference type="NCBI Taxonomy" id="48140"/>
    <lineage>
        <taxon>Eukaryota</taxon>
        <taxon>Fungi</taxon>
        <taxon>Dikarya</taxon>
        <taxon>Basidiomycota</taxon>
        <taxon>Agaricomycotina</taxon>
        <taxon>Agaricomycetes</taxon>
        <taxon>Polyporales</taxon>
        <taxon>Phanerochaetaceae</taxon>
        <taxon>Phanerochaete</taxon>
    </lineage>
</organism>
<dbReference type="GO" id="GO:0016020">
    <property type="term" value="C:membrane"/>
    <property type="evidence" value="ECO:0007669"/>
    <property type="project" value="GOC"/>
</dbReference>
<gene>
    <name evidence="15" type="ORF">PsYK624_162040</name>
</gene>
<comment type="function">
    <text evidence="9">Converts sphingomyelin to ceramide.</text>
</comment>
<keyword evidence="11" id="KW-1015">Disulfide bond</keyword>
<keyword evidence="4 10" id="KW-0479">Metal-binding</keyword>
<comment type="subcellular location">
    <subcellularLocation>
        <location evidence="1">Secreted</location>
    </subcellularLocation>
</comment>
<dbReference type="GO" id="GO:0004767">
    <property type="term" value="F:sphingomyelin phosphodiesterase activity"/>
    <property type="evidence" value="ECO:0007669"/>
    <property type="project" value="UniProtKB-UniRule"/>
</dbReference>
<comment type="cofactor">
    <cofactor evidence="10">
        <name>Zn(2+)</name>
        <dbReference type="ChEBI" id="CHEBI:29105"/>
    </cofactor>
    <text evidence="10">Binds 2 Zn(2+) ions per subunit.</text>
</comment>
<evidence type="ECO:0000256" key="12">
    <source>
        <dbReference type="SAM" id="SignalP"/>
    </source>
</evidence>
<evidence type="ECO:0000256" key="8">
    <source>
        <dbReference type="ARBA" id="ARBA00023180"/>
    </source>
</evidence>
<evidence type="ECO:0000256" key="6">
    <source>
        <dbReference type="ARBA" id="ARBA00022801"/>
    </source>
</evidence>
<keyword evidence="8" id="KW-0325">Glycoprotein</keyword>
<evidence type="ECO:0000259" key="13">
    <source>
        <dbReference type="Pfam" id="PF00149"/>
    </source>
</evidence>
<dbReference type="AlphaFoldDB" id="A0A9P3LLN7"/>
<dbReference type="Pfam" id="PF00149">
    <property type="entry name" value="Metallophos"/>
    <property type="match status" value="1"/>
</dbReference>
<evidence type="ECO:0000256" key="5">
    <source>
        <dbReference type="ARBA" id="ARBA00022729"/>
    </source>
</evidence>
<evidence type="ECO:0000259" key="14">
    <source>
        <dbReference type="Pfam" id="PF19272"/>
    </source>
</evidence>
<reference evidence="15 16" key="1">
    <citation type="submission" date="2021-08" db="EMBL/GenBank/DDBJ databases">
        <title>Draft Genome Sequence of Phanerochaete sordida strain YK-624.</title>
        <authorList>
            <person name="Mori T."/>
            <person name="Dohra H."/>
            <person name="Suzuki T."/>
            <person name="Kawagishi H."/>
            <person name="Hirai H."/>
        </authorList>
    </citation>
    <scope>NUCLEOTIDE SEQUENCE [LARGE SCALE GENOMIC DNA]</scope>
    <source>
        <strain evidence="15 16">YK-624</strain>
    </source>
</reference>
<keyword evidence="9" id="KW-0326">Glycosidase</keyword>
<dbReference type="PANTHER" id="PTHR10340">
    <property type="entry name" value="SPHINGOMYELIN PHOSPHODIESTERASE"/>
    <property type="match status" value="1"/>
</dbReference>
<feature type="domain" description="Calcineurin-like phosphoesterase" evidence="13">
    <location>
        <begin position="145"/>
        <end position="411"/>
    </location>
</feature>
<evidence type="ECO:0000256" key="9">
    <source>
        <dbReference type="PIRNR" id="PIRNR000948"/>
    </source>
</evidence>
<keyword evidence="5 12" id="KW-0732">Signal</keyword>
<evidence type="ECO:0000256" key="2">
    <source>
        <dbReference type="ARBA" id="ARBA00008234"/>
    </source>
</evidence>
<keyword evidence="6 9" id="KW-0378">Hydrolase</keyword>
<dbReference type="InterPro" id="IPR045473">
    <property type="entry name" value="ASM_C"/>
</dbReference>
<feature type="signal peptide" evidence="12">
    <location>
        <begin position="1"/>
        <end position="21"/>
    </location>
</feature>
<feature type="binding site" evidence="10">
    <location>
        <position position="153"/>
    </location>
    <ligand>
        <name>Zn(2+)</name>
        <dbReference type="ChEBI" id="CHEBI:29105"/>
        <label>1</label>
    </ligand>
</feature>
<feature type="binding site" evidence="10">
    <location>
        <position position="262"/>
    </location>
    <ligand>
        <name>Zn(2+)</name>
        <dbReference type="ChEBI" id="CHEBI:29105"/>
        <label>2</label>
    </ligand>
</feature>
<feature type="disulfide bond" evidence="11">
    <location>
        <begin position="172"/>
        <end position="194"/>
    </location>
</feature>
<comment type="caution">
    <text evidence="15">The sequence shown here is derived from an EMBL/GenBank/DDBJ whole genome shotgun (WGS) entry which is preliminary data.</text>
</comment>
<feature type="binding site" evidence="10">
    <location>
        <position position="374"/>
    </location>
    <ligand>
        <name>Zn(2+)</name>
        <dbReference type="ChEBI" id="CHEBI:29105"/>
        <label>2</label>
    </ligand>
</feature>
<evidence type="ECO:0000256" key="11">
    <source>
        <dbReference type="PIRSR" id="PIRSR000948-2"/>
    </source>
</evidence>
<feature type="domain" description="Sphingomyelin phosphodiesterase C-terminal" evidence="14">
    <location>
        <begin position="429"/>
        <end position="557"/>
    </location>
</feature>
<comment type="similarity">
    <text evidence="2 9">Belongs to the acid sphingomyelinase family.</text>
</comment>
<protein>
    <recommendedName>
        <fullName evidence="9">Sphingomyelin phosphodiesterase</fullName>
    </recommendedName>
</protein>
<dbReference type="InterPro" id="IPR029052">
    <property type="entry name" value="Metallo-depent_PP-like"/>
</dbReference>
<feature type="chain" id="PRO_5040279558" description="Sphingomyelin phosphodiesterase" evidence="12">
    <location>
        <begin position="22"/>
        <end position="625"/>
    </location>
</feature>
<feature type="disulfide bond" evidence="11">
    <location>
        <begin position="166"/>
        <end position="171"/>
    </location>
</feature>
<evidence type="ECO:0000313" key="15">
    <source>
        <dbReference type="EMBL" id="GJE99928.1"/>
    </source>
</evidence>
<dbReference type="CDD" id="cd00842">
    <property type="entry name" value="MPP_ASMase"/>
    <property type="match status" value="1"/>
</dbReference>
<evidence type="ECO:0000256" key="4">
    <source>
        <dbReference type="ARBA" id="ARBA00022723"/>
    </source>
</evidence>
<feature type="binding site" evidence="10">
    <location>
        <position position="410"/>
    </location>
    <ligand>
        <name>Zn(2+)</name>
        <dbReference type="ChEBI" id="CHEBI:29105"/>
        <label>1</label>
    </ligand>
</feature>
<feature type="disulfide bond" evidence="11">
    <location>
        <begin position="66"/>
        <end position="77"/>
    </location>
</feature>
<dbReference type="PANTHER" id="PTHR10340:SF34">
    <property type="entry name" value="SPHINGOMYELIN PHOSPHODIESTERASE"/>
    <property type="match status" value="1"/>
</dbReference>
<name>A0A9P3LLN7_9APHY</name>
<keyword evidence="7 10" id="KW-0862">Zinc</keyword>
<feature type="disulfide bond" evidence="11">
    <location>
        <begin position="541"/>
        <end position="545"/>
    </location>
</feature>
<feature type="binding site" evidence="10">
    <location>
        <position position="223"/>
    </location>
    <ligand>
        <name>Zn(2+)</name>
        <dbReference type="ChEBI" id="CHEBI:29105"/>
        <label>1</label>
    </ligand>
</feature>
<dbReference type="InterPro" id="IPR011160">
    <property type="entry name" value="Sphingomy_PDE"/>
</dbReference>
<proteinExistence type="inferred from homology"/>
<dbReference type="Proteomes" id="UP000703269">
    <property type="component" value="Unassembled WGS sequence"/>
</dbReference>
<keyword evidence="3" id="KW-0964">Secreted</keyword>
<dbReference type="Pfam" id="PF19272">
    <property type="entry name" value="ASMase_C"/>
    <property type="match status" value="1"/>
</dbReference>
<evidence type="ECO:0000256" key="3">
    <source>
        <dbReference type="ARBA" id="ARBA00022525"/>
    </source>
</evidence>
<dbReference type="GO" id="GO:0006685">
    <property type="term" value="P:sphingomyelin catabolic process"/>
    <property type="evidence" value="ECO:0007669"/>
    <property type="project" value="UniProtKB-UniRule"/>
</dbReference>
<evidence type="ECO:0000256" key="1">
    <source>
        <dbReference type="ARBA" id="ARBA00004613"/>
    </source>
</evidence>
<accession>A0A9P3LLN7</accession>
<keyword evidence="16" id="KW-1185">Reference proteome</keyword>
<evidence type="ECO:0000256" key="10">
    <source>
        <dbReference type="PIRSR" id="PIRSR000948-1"/>
    </source>
</evidence>
<dbReference type="EMBL" id="BPQB01000126">
    <property type="protein sequence ID" value="GJE99928.1"/>
    <property type="molecule type" value="Genomic_DNA"/>
</dbReference>
<feature type="binding site" evidence="10">
    <location>
        <position position="151"/>
    </location>
    <ligand>
        <name>Zn(2+)</name>
        <dbReference type="ChEBI" id="CHEBI:29105"/>
        <label>1</label>
    </ligand>
</feature>
<feature type="binding site" evidence="10">
    <location>
        <position position="408"/>
    </location>
    <ligand>
        <name>Zn(2+)</name>
        <dbReference type="ChEBI" id="CHEBI:29105"/>
        <label>2</label>
    </ligand>
</feature>
<dbReference type="InterPro" id="IPR041805">
    <property type="entry name" value="ASMase/PPN1_MPP"/>
</dbReference>
<dbReference type="Gene3D" id="3.60.21.10">
    <property type="match status" value="1"/>
</dbReference>
<dbReference type="PIRSF" id="PIRSF000948">
    <property type="entry name" value="Sphingomy_PDE"/>
    <property type="match status" value="1"/>
</dbReference>